<protein>
    <recommendedName>
        <fullName evidence="1">NAD(P)-binding domain-containing protein</fullName>
    </recommendedName>
</protein>
<evidence type="ECO:0000259" key="1">
    <source>
        <dbReference type="Pfam" id="PF13460"/>
    </source>
</evidence>
<dbReference type="SUPFAM" id="SSF51735">
    <property type="entry name" value="NAD(P)-binding Rossmann-fold domains"/>
    <property type="match status" value="1"/>
</dbReference>
<dbReference type="OrthoDB" id="10254221at2759"/>
<dbReference type="InterPro" id="IPR016040">
    <property type="entry name" value="NAD(P)-bd_dom"/>
</dbReference>
<dbReference type="Gene3D" id="3.40.50.720">
    <property type="entry name" value="NAD(P)-binding Rossmann-like Domain"/>
    <property type="match status" value="1"/>
</dbReference>
<accession>A0A1L7XRK9</accession>
<dbReference type="PANTHER" id="PTHR43355:SF7">
    <property type="entry name" value="NAD(P)-BINDING DOMAIN-CONTAINING PROTEIN"/>
    <property type="match status" value="1"/>
</dbReference>
<reference evidence="2 3" key="1">
    <citation type="submission" date="2016-03" db="EMBL/GenBank/DDBJ databases">
        <authorList>
            <person name="Ploux O."/>
        </authorList>
    </citation>
    <scope>NUCLEOTIDE SEQUENCE [LARGE SCALE GENOMIC DNA]</scope>
    <source>
        <strain evidence="2 3">UAMH 11012</strain>
    </source>
</reference>
<dbReference type="Pfam" id="PF13460">
    <property type="entry name" value="NAD_binding_10"/>
    <property type="match status" value="1"/>
</dbReference>
<dbReference type="Proteomes" id="UP000184330">
    <property type="component" value="Unassembled WGS sequence"/>
</dbReference>
<dbReference type="EMBL" id="FJOG01000045">
    <property type="protein sequence ID" value="CZR67639.1"/>
    <property type="molecule type" value="Genomic_DNA"/>
</dbReference>
<dbReference type="InterPro" id="IPR051606">
    <property type="entry name" value="Polyketide_Oxido-like"/>
</dbReference>
<proteinExistence type="predicted"/>
<keyword evidence="3" id="KW-1185">Reference proteome</keyword>
<dbReference type="GO" id="GO:0016646">
    <property type="term" value="F:oxidoreductase activity, acting on the CH-NH group of donors, NAD or NADP as acceptor"/>
    <property type="evidence" value="ECO:0007669"/>
    <property type="project" value="TreeGrafter"/>
</dbReference>
<dbReference type="InterPro" id="IPR036291">
    <property type="entry name" value="NAD(P)-bd_dom_sf"/>
</dbReference>
<sequence length="261" mass="28959">MRVLLLGATGNLGSRCLQALVAHKHTVIVVVRNVPKLQSMMSPSLLEQVHAIVKGDVTDAVALEKAILDHDIEGIVDVAGNVVPPWQEFSMTKIVKAVTQAAVAVGKQRGKPLRAWITSGFVILEYPETGFLFKDYMPKTGVNQHTGTGDIVEAIPLSELKWSLFGSAWMYSNRKQGQFQLLDAPIPHDLLIKATSPPGWEKTWVERIPLIGVYLNPFYMVIVHYRTKYEAVADFLAGDLEKEDSEWIGKKIGVKEKSKDV</sequence>
<evidence type="ECO:0000313" key="2">
    <source>
        <dbReference type="EMBL" id="CZR67639.1"/>
    </source>
</evidence>
<dbReference type="PANTHER" id="PTHR43355">
    <property type="entry name" value="FLAVIN REDUCTASE (NADPH)"/>
    <property type="match status" value="1"/>
</dbReference>
<dbReference type="STRING" id="576137.A0A1L7XRK9"/>
<name>A0A1L7XRK9_9HELO</name>
<evidence type="ECO:0000313" key="3">
    <source>
        <dbReference type="Proteomes" id="UP000184330"/>
    </source>
</evidence>
<dbReference type="AlphaFoldDB" id="A0A1L7XRK9"/>
<organism evidence="2 3">
    <name type="scientific">Phialocephala subalpina</name>
    <dbReference type="NCBI Taxonomy" id="576137"/>
    <lineage>
        <taxon>Eukaryota</taxon>
        <taxon>Fungi</taxon>
        <taxon>Dikarya</taxon>
        <taxon>Ascomycota</taxon>
        <taxon>Pezizomycotina</taxon>
        <taxon>Leotiomycetes</taxon>
        <taxon>Helotiales</taxon>
        <taxon>Mollisiaceae</taxon>
        <taxon>Phialocephala</taxon>
        <taxon>Phialocephala fortinii species complex</taxon>
    </lineage>
</organism>
<gene>
    <name evidence="2" type="ORF">PAC_17538</name>
</gene>
<feature type="domain" description="NAD(P)-binding" evidence="1">
    <location>
        <begin position="7"/>
        <end position="182"/>
    </location>
</feature>